<name>A0A1G9G1G3_9ACTN</name>
<dbReference type="EMBL" id="FNFF01000014">
    <property type="protein sequence ID" value="SDK94447.1"/>
    <property type="molecule type" value="Genomic_DNA"/>
</dbReference>
<organism evidence="8 9">
    <name type="scientific">Streptomyces indicus</name>
    <dbReference type="NCBI Taxonomy" id="417292"/>
    <lineage>
        <taxon>Bacteria</taxon>
        <taxon>Bacillati</taxon>
        <taxon>Actinomycetota</taxon>
        <taxon>Actinomycetes</taxon>
        <taxon>Kitasatosporales</taxon>
        <taxon>Streptomycetaceae</taxon>
        <taxon>Streptomyces</taxon>
    </lineage>
</organism>
<gene>
    <name evidence="8" type="ORF">SAMN05421806_114186</name>
</gene>
<evidence type="ECO:0000256" key="1">
    <source>
        <dbReference type="ARBA" id="ARBA00004141"/>
    </source>
</evidence>
<dbReference type="GO" id="GO:0030416">
    <property type="term" value="P:methylamine metabolic process"/>
    <property type="evidence" value="ECO:0007669"/>
    <property type="project" value="InterPro"/>
</dbReference>
<sequence>MSDLLLVCRLTLICVLAVAGLAKLRDRRRFAAALDGFPFLPAAARPALAVLVPAAELAAAVLLVVPATVLAGLGLAAVLCAGFCAVAVTALRHGTSAACPCFGSRTAVPMGPWHVARNAVLTGLALLGGAIALTHGTSTPADMAAVALAAAAAAYLAVFAVFTDDLAAFLSAPPRPGLSASADSGLSAPPHPTPAERTPTP</sequence>
<proteinExistence type="predicted"/>
<dbReference type="UniPathway" id="UPA00895"/>
<evidence type="ECO:0000256" key="5">
    <source>
        <dbReference type="SAM" id="MobiDB-lite"/>
    </source>
</evidence>
<evidence type="ECO:0000256" key="3">
    <source>
        <dbReference type="ARBA" id="ARBA00022989"/>
    </source>
</evidence>
<dbReference type="OrthoDB" id="4249192at2"/>
<dbReference type="Pfam" id="PF07291">
    <property type="entry name" value="MauE"/>
    <property type="match status" value="1"/>
</dbReference>
<accession>A0A1G9G1G3</accession>
<protein>
    <submittedName>
        <fullName evidence="8">Methylamine utilisation protein MauE</fullName>
    </submittedName>
</protein>
<dbReference type="RefSeq" id="WP_093615209.1">
    <property type="nucleotide sequence ID" value="NZ_FNFF01000014.1"/>
</dbReference>
<dbReference type="STRING" id="417292.SAMN05421806_114186"/>
<feature type="transmembrane region" description="Helical" evidence="6">
    <location>
        <begin position="43"/>
        <end position="65"/>
    </location>
</feature>
<dbReference type="Proteomes" id="UP000199155">
    <property type="component" value="Unassembled WGS sequence"/>
</dbReference>
<feature type="domain" description="Methylamine utilisation protein MauE" evidence="7">
    <location>
        <begin position="2"/>
        <end position="129"/>
    </location>
</feature>
<dbReference type="GO" id="GO:0016020">
    <property type="term" value="C:membrane"/>
    <property type="evidence" value="ECO:0007669"/>
    <property type="project" value="UniProtKB-SubCell"/>
</dbReference>
<reference evidence="8 9" key="1">
    <citation type="submission" date="2016-10" db="EMBL/GenBank/DDBJ databases">
        <authorList>
            <person name="de Groot N.N."/>
        </authorList>
    </citation>
    <scope>NUCLEOTIDE SEQUENCE [LARGE SCALE GENOMIC DNA]</scope>
    <source>
        <strain evidence="8 9">CGMCC 4.5727</strain>
    </source>
</reference>
<feature type="transmembrane region" description="Helical" evidence="6">
    <location>
        <begin position="145"/>
        <end position="163"/>
    </location>
</feature>
<evidence type="ECO:0000313" key="8">
    <source>
        <dbReference type="EMBL" id="SDK94447.1"/>
    </source>
</evidence>
<keyword evidence="2 6" id="KW-0812">Transmembrane</keyword>
<feature type="compositionally biased region" description="Low complexity" evidence="5">
    <location>
        <begin position="177"/>
        <end position="188"/>
    </location>
</feature>
<keyword evidence="9" id="KW-1185">Reference proteome</keyword>
<dbReference type="AlphaFoldDB" id="A0A1G9G1G3"/>
<feature type="region of interest" description="Disordered" evidence="5">
    <location>
        <begin position="177"/>
        <end position="201"/>
    </location>
</feature>
<evidence type="ECO:0000313" key="9">
    <source>
        <dbReference type="Proteomes" id="UP000199155"/>
    </source>
</evidence>
<keyword evidence="3 6" id="KW-1133">Transmembrane helix</keyword>
<evidence type="ECO:0000259" key="7">
    <source>
        <dbReference type="Pfam" id="PF07291"/>
    </source>
</evidence>
<keyword evidence="4 6" id="KW-0472">Membrane</keyword>
<feature type="transmembrane region" description="Helical" evidence="6">
    <location>
        <begin position="111"/>
        <end position="133"/>
    </location>
</feature>
<evidence type="ECO:0000256" key="2">
    <source>
        <dbReference type="ARBA" id="ARBA00022692"/>
    </source>
</evidence>
<evidence type="ECO:0000256" key="6">
    <source>
        <dbReference type="SAM" id="Phobius"/>
    </source>
</evidence>
<feature type="transmembrane region" description="Helical" evidence="6">
    <location>
        <begin position="72"/>
        <end position="91"/>
    </location>
</feature>
<comment type="subcellular location">
    <subcellularLocation>
        <location evidence="1">Membrane</location>
        <topology evidence="1">Multi-pass membrane protein</topology>
    </subcellularLocation>
</comment>
<dbReference type="InterPro" id="IPR009908">
    <property type="entry name" value="Methylamine_util_MauE"/>
</dbReference>
<evidence type="ECO:0000256" key="4">
    <source>
        <dbReference type="ARBA" id="ARBA00023136"/>
    </source>
</evidence>